<gene>
    <name evidence="1" type="ORF">NCTC10696_05208</name>
</gene>
<dbReference type="AlphaFoldDB" id="A0AAX3IDS5"/>
<dbReference type="Pfam" id="PF24389">
    <property type="entry name" value="ORC-CDC6-like"/>
    <property type="match status" value="2"/>
</dbReference>
<dbReference type="RefSeq" id="WP_057025658.1">
    <property type="nucleotide sequence ID" value="NZ_CBCSGQ010000056.1"/>
</dbReference>
<organism evidence="1 2">
    <name type="scientific">Pseudomonas synxantha</name>
    <dbReference type="NCBI Taxonomy" id="47883"/>
    <lineage>
        <taxon>Bacteria</taxon>
        <taxon>Pseudomonadati</taxon>
        <taxon>Pseudomonadota</taxon>
        <taxon>Gammaproteobacteria</taxon>
        <taxon>Pseudomonadales</taxon>
        <taxon>Pseudomonadaceae</taxon>
        <taxon>Pseudomonas</taxon>
    </lineage>
</organism>
<dbReference type="GeneID" id="61832738"/>
<sequence>MTDNPFDFDGAKNLPDRLLIDWFIDDHNYSRFLKSSRNVLLLGHRGCGKSMTLLYYSLPLEIKKQDTPLIEKDLSHVGVYVSCSTPLARRVDHDFFEDEKFSRAISEHYFVLSIAVAIAEHCEQIVEVFDPLSLEELRDELFYVFDDELPSDFSIFKCIKRALKKELRKTQEQFLSFENRSDFTFARTFYTLIVPFLGALRTTSALQETHFSLMIDDAQDLNDDQRLMLNSWLSYRDHSVFSFKVALATVVDFDRKTSTGGSIIEGHDYIAINLEQPFQNENSQFGMLARSIIEKRLKNIGVNATPDEFFEESPEFKAELEICWQEVVDNYIAANPGAERKQVNDYAYKQARALYFRKRSPKANRPIYSGLDTLIHLSSGVVRNLLLPCYWMYDDAVSKCPGEPVRKISPAIQADVIMRESEKLWSRVRDGLDRELEDCTKEQAKLIFNLVSALGDYFRDRLFNHVSEPRIITFTISERTPEADNQLMPILGLMRKAQIMYRRSGPSKDAGRQEDYYTLNRLFWPARGLDPHGQHGRASIKASALLGSMLTGKFPAVAESDTQRGLFDE</sequence>
<evidence type="ECO:0008006" key="3">
    <source>
        <dbReference type="Google" id="ProtNLM"/>
    </source>
</evidence>
<accession>A0AAX3IDS5</accession>
<reference evidence="1 2" key="1">
    <citation type="submission" date="2019-05" db="EMBL/GenBank/DDBJ databases">
        <authorList>
            <consortium name="Pathogen Informatics"/>
        </authorList>
    </citation>
    <scope>NUCLEOTIDE SEQUENCE [LARGE SCALE GENOMIC DNA]</scope>
    <source>
        <strain evidence="1 2">NCTC10696</strain>
    </source>
</reference>
<dbReference type="Proteomes" id="UP000306562">
    <property type="component" value="Chromosome"/>
</dbReference>
<protein>
    <recommendedName>
        <fullName evidence="3">ATP-binding protein</fullName>
    </recommendedName>
</protein>
<evidence type="ECO:0000313" key="1">
    <source>
        <dbReference type="EMBL" id="VTR04792.1"/>
    </source>
</evidence>
<dbReference type="EMBL" id="LR590482">
    <property type="protein sequence ID" value="VTR04792.1"/>
    <property type="molecule type" value="Genomic_DNA"/>
</dbReference>
<name>A0AAX3IDS5_9PSED</name>
<evidence type="ECO:0000313" key="2">
    <source>
        <dbReference type="Proteomes" id="UP000306562"/>
    </source>
</evidence>
<proteinExistence type="predicted"/>
<dbReference type="InterPro" id="IPR056955">
    <property type="entry name" value="ORC-CDC6-like"/>
</dbReference>